<dbReference type="EMBL" id="JAVLET010000007">
    <property type="protein sequence ID" value="KAL0468132.1"/>
    <property type="molecule type" value="Genomic_DNA"/>
</dbReference>
<keyword evidence="2" id="KW-1185">Reference proteome</keyword>
<evidence type="ECO:0000313" key="1">
    <source>
        <dbReference type="EMBL" id="KAL0468132.1"/>
    </source>
</evidence>
<proteinExistence type="predicted"/>
<name>A0ABR3D710_NEUIN</name>
<accession>A0ABR3D710</accession>
<evidence type="ECO:0000313" key="2">
    <source>
        <dbReference type="Proteomes" id="UP001451303"/>
    </source>
</evidence>
<dbReference type="Proteomes" id="UP001451303">
    <property type="component" value="Unassembled WGS sequence"/>
</dbReference>
<reference evidence="1 2" key="1">
    <citation type="submission" date="2023-09" db="EMBL/GenBank/DDBJ databases">
        <title>Multi-omics analysis of a traditional fermented food reveals byproduct-associated fungal strains for waste-to-food upcycling.</title>
        <authorList>
            <consortium name="Lawrence Berkeley National Laboratory"/>
            <person name="Rekdal V.M."/>
            <person name="Villalobos-Escobedo J.M."/>
            <person name="Rodriguez-Valeron N."/>
            <person name="Garcia M.O."/>
            <person name="Vasquez D.P."/>
            <person name="Damayanti I."/>
            <person name="Sorensen P.M."/>
            <person name="Baidoo E.E."/>
            <person name="De Carvalho A.C."/>
            <person name="Riley R."/>
            <person name="Lipzen A."/>
            <person name="He G."/>
            <person name="Yan M."/>
            <person name="Haridas S."/>
            <person name="Daum C."/>
            <person name="Yoshinaga Y."/>
            <person name="Ng V."/>
            <person name="Grigoriev I.V."/>
            <person name="Munk R."/>
            <person name="Nuraida L."/>
            <person name="Wijaya C.H."/>
            <person name="Morales P.-C."/>
            <person name="Keasling J.D."/>
        </authorList>
    </citation>
    <scope>NUCLEOTIDE SEQUENCE [LARGE SCALE GENOMIC DNA]</scope>
    <source>
        <strain evidence="1 2">FGSC 2613</strain>
    </source>
</reference>
<protein>
    <submittedName>
        <fullName evidence="1">Uncharacterized protein</fullName>
    </submittedName>
</protein>
<feature type="non-terminal residue" evidence="1">
    <location>
        <position position="1"/>
    </location>
</feature>
<organism evidence="1 2">
    <name type="scientific">Neurospora intermedia</name>
    <dbReference type="NCBI Taxonomy" id="5142"/>
    <lineage>
        <taxon>Eukaryota</taxon>
        <taxon>Fungi</taxon>
        <taxon>Dikarya</taxon>
        <taxon>Ascomycota</taxon>
        <taxon>Pezizomycotina</taxon>
        <taxon>Sordariomycetes</taxon>
        <taxon>Sordariomycetidae</taxon>
        <taxon>Sordariales</taxon>
        <taxon>Sordariaceae</taxon>
        <taxon>Neurospora</taxon>
    </lineage>
</organism>
<comment type="caution">
    <text evidence="1">The sequence shown here is derived from an EMBL/GenBank/DDBJ whole genome shotgun (WGS) entry which is preliminary data.</text>
</comment>
<sequence length="61" mass="6781">GANGRVKKSERNDQVGGDVRVWRRRNFAGKNGIYNVRCHRLNCPTFLAKCVPVSFGCVSVS</sequence>
<gene>
    <name evidence="1" type="ORF">QR685DRAFT_447264</name>
</gene>